<dbReference type="Proteomes" id="UP001499933">
    <property type="component" value="Unassembled WGS sequence"/>
</dbReference>
<comment type="caution">
    <text evidence="2">The sequence shown here is derived from an EMBL/GenBank/DDBJ whole genome shotgun (WGS) entry which is preliminary data.</text>
</comment>
<reference evidence="2 3" key="1">
    <citation type="journal article" date="2019" name="Int. J. Syst. Evol. Microbiol.">
        <title>The Global Catalogue of Microorganisms (GCM) 10K type strain sequencing project: providing services to taxonomists for standard genome sequencing and annotation.</title>
        <authorList>
            <consortium name="The Broad Institute Genomics Platform"/>
            <consortium name="The Broad Institute Genome Sequencing Center for Infectious Disease"/>
            <person name="Wu L."/>
            <person name="Ma J."/>
        </authorList>
    </citation>
    <scope>NUCLEOTIDE SEQUENCE [LARGE SCALE GENOMIC DNA]</scope>
    <source>
        <strain evidence="2 3">JCM 14901</strain>
    </source>
</reference>
<evidence type="ECO:0000259" key="1">
    <source>
        <dbReference type="Pfam" id="PF02627"/>
    </source>
</evidence>
<evidence type="ECO:0000313" key="2">
    <source>
        <dbReference type="EMBL" id="GAA1962036.1"/>
    </source>
</evidence>
<dbReference type="InterPro" id="IPR003779">
    <property type="entry name" value="CMD-like"/>
</dbReference>
<proteinExistence type="predicted"/>
<dbReference type="Pfam" id="PF02627">
    <property type="entry name" value="CMD"/>
    <property type="match status" value="1"/>
</dbReference>
<gene>
    <name evidence="2" type="ORF">GCM10009776_25860</name>
</gene>
<keyword evidence="3" id="KW-1185">Reference proteome</keyword>
<sequence>MANYRDRLRRLAVNDPRQLEDALSAASEPAAVDPRTLSLARLAALIAVGGSEPTFGESTDAALSAGASADEIVDVLTGIASVVGVPRVVSAASSLALALGVDVESVLD</sequence>
<accession>A0ABN2R1S5</accession>
<evidence type="ECO:0000313" key="3">
    <source>
        <dbReference type="Proteomes" id="UP001499933"/>
    </source>
</evidence>
<dbReference type="EMBL" id="BAAAOG010000005">
    <property type="protein sequence ID" value="GAA1962036.1"/>
    <property type="molecule type" value="Genomic_DNA"/>
</dbReference>
<feature type="domain" description="Carboxymuconolactone decarboxylase-like" evidence="1">
    <location>
        <begin position="24"/>
        <end position="92"/>
    </location>
</feature>
<dbReference type="SUPFAM" id="SSF69118">
    <property type="entry name" value="AhpD-like"/>
    <property type="match status" value="1"/>
</dbReference>
<dbReference type="InterPro" id="IPR029032">
    <property type="entry name" value="AhpD-like"/>
</dbReference>
<name>A0ABN2R1S5_9MICO</name>
<dbReference type="Gene3D" id="1.20.1290.10">
    <property type="entry name" value="AhpD-like"/>
    <property type="match status" value="1"/>
</dbReference>
<dbReference type="RefSeq" id="WP_344095286.1">
    <property type="nucleotide sequence ID" value="NZ_BAAAOG010000005.1"/>
</dbReference>
<protein>
    <recommendedName>
        <fullName evidence="1">Carboxymuconolactone decarboxylase-like domain-containing protein</fullName>
    </recommendedName>
</protein>
<organism evidence="2 3">
    <name type="scientific">Microbacterium deminutum</name>
    <dbReference type="NCBI Taxonomy" id="344164"/>
    <lineage>
        <taxon>Bacteria</taxon>
        <taxon>Bacillati</taxon>
        <taxon>Actinomycetota</taxon>
        <taxon>Actinomycetes</taxon>
        <taxon>Micrococcales</taxon>
        <taxon>Microbacteriaceae</taxon>
        <taxon>Microbacterium</taxon>
    </lineage>
</organism>